<dbReference type="Pfam" id="PF08479">
    <property type="entry name" value="POTRA_2"/>
    <property type="match status" value="1"/>
</dbReference>
<dbReference type="InterPro" id="IPR005565">
    <property type="entry name" value="Hemolysn_activator_HlyB_C"/>
</dbReference>
<protein>
    <submittedName>
        <fullName evidence="6">Hemolysin activation/secretion protein</fullName>
    </submittedName>
</protein>
<dbReference type="PANTHER" id="PTHR34597">
    <property type="entry name" value="SLR1661 PROTEIN"/>
    <property type="match status" value="1"/>
</dbReference>
<dbReference type="SUPFAM" id="SSF56935">
    <property type="entry name" value="Porins"/>
    <property type="match status" value="1"/>
</dbReference>
<sequence length="600" mass="66645">MSLSPFSIYAGALLFLLGGLGAMASENSPAVPGLAGMAHPILSREMNFPPPDMIEPLPPERDRAVSENEDVGMVVSVFRLEGANDHPDLGIHVSEMEGLLEAFRSKRMADNKQLTFSDIRQAEDIITNYYRERGFIVSKAFVLAQEVVGGVVVIEVLEGRLGDVIVELGENSIYKKEQFSRVFEDLRGKPVIKDDLEGALLTARDFPGIDVFGVLMPGEATGETDLIVKAEPKAHWKGSTGRWDAAIGMDNYGSEYAGKHRLKFELGLNNPAGFADRLSVNLITPMDEENLYAGLDYAIPLPVSNGRSRLRLSYSLNTYEAGGEFAALEMKGRTTIARAAVEHDLARSRLFKMSASLAFNYSDSEMDIAPKSYTDDRLFSTEAMLNTEFADRLLGKRYLGINRFSLGYRRGFNDRDGDTFGEFGYHDPQSSFVADDGRPVDNRFDKIFAGYDRYQYLANGFSLLLRARGQWSNDFLTTVEQQGLGGSNNVRAYPHGAATRDKGYFGSAELIWDIPDPNNYFKVSAFADYARGWLNDYWDDHTQDNREEAASLFGVGLGVQMQINDTISGRIEAAVPVNEQGVGNEDEDGLRVLSEFRWRL</sequence>
<dbReference type="InterPro" id="IPR051544">
    <property type="entry name" value="TPS_OM_transporter"/>
</dbReference>
<proteinExistence type="predicted"/>
<dbReference type="Pfam" id="PF03865">
    <property type="entry name" value="ShlB"/>
    <property type="match status" value="1"/>
</dbReference>
<name>A0A450S287_9GAMM</name>
<keyword evidence="1" id="KW-1134">Transmembrane beta strand</keyword>
<reference evidence="6" key="1">
    <citation type="submission" date="2019-02" db="EMBL/GenBank/DDBJ databases">
        <authorList>
            <person name="Gruber-Vodicka R. H."/>
            <person name="Seah K. B. B."/>
        </authorList>
    </citation>
    <scope>NUCLEOTIDE SEQUENCE</scope>
    <source>
        <strain evidence="6">BECK_DK47</strain>
    </source>
</reference>
<dbReference type="Gene3D" id="3.10.20.310">
    <property type="entry name" value="membrane protein fhac"/>
    <property type="match status" value="1"/>
</dbReference>
<dbReference type="GO" id="GO:0098046">
    <property type="term" value="C:type V protein secretion system complex"/>
    <property type="evidence" value="ECO:0007669"/>
    <property type="project" value="TreeGrafter"/>
</dbReference>
<dbReference type="PANTHER" id="PTHR34597:SF1">
    <property type="entry name" value="HEME_HEMOPEXIN TRANSPORTER PROTEIN HUXB"/>
    <property type="match status" value="1"/>
</dbReference>
<evidence type="ECO:0000256" key="1">
    <source>
        <dbReference type="ARBA" id="ARBA00022452"/>
    </source>
</evidence>
<dbReference type="AlphaFoldDB" id="A0A450S287"/>
<keyword evidence="2" id="KW-0812">Transmembrane</keyword>
<dbReference type="Gene3D" id="2.40.160.50">
    <property type="entry name" value="membrane protein fhac: a member of the omp85/tpsb transporter family"/>
    <property type="match status" value="1"/>
</dbReference>
<evidence type="ECO:0000256" key="2">
    <source>
        <dbReference type="ARBA" id="ARBA00022692"/>
    </source>
</evidence>
<evidence type="ECO:0000313" key="6">
    <source>
        <dbReference type="EMBL" id="VFJ45754.1"/>
    </source>
</evidence>
<dbReference type="InterPro" id="IPR013686">
    <property type="entry name" value="Polypept-transport_assoc_ShlB"/>
</dbReference>
<feature type="domain" description="Haemolysin activator HlyB C-terminal" evidence="4">
    <location>
        <begin position="237"/>
        <end position="560"/>
    </location>
</feature>
<gene>
    <name evidence="6" type="ORF">BECKDK2373B_GA0170837_101113</name>
</gene>
<organism evidence="6">
    <name type="scientific">Candidatus Kentrum sp. DK</name>
    <dbReference type="NCBI Taxonomy" id="2126562"/>
    <lineage>
        <taxon>Bacteria</taxon>
        <taxon>Pseudomonadati</taxon>
        <taxon>Pseudomonadota</taxon>
        <taxon>Gammaproteobacteria</taxon>
        <taxon>Candidatus Kentrum</taxon>
    </lineage>
</organism>
<evidence type="ECO:0000259" key="4">
    <source>
        <dbReference type="Pfam" id="PF03865"/>
    </source>
</evidence>
<keyword evidence="3" id="KW-0998">Cell outer membrane</keyword>
<evidence type="ECO:0000259" key="5">
    <source>
        <dbReference type="Pfam" id="PF08479"/>
    </source>
</evidence>
<accession>A0A450S287</accession>
<feature type="domain" description="Polypeptide-transport-associated ShlB-type" evidence="5">
    <location>
        <begin position="110"/>
        <end position="159"/>
    </location>
</feature>
<dbReference type="GO" id="GO:0008320">
    <property type="term" value="F:protein transmembrane transporter activity"/>
    <property type="evidence" value="ECO:0007669"/>
    <property type="project" value="TreeGrafter"/>
</dbReference>
<keyword evidence="1" id="KW-0472">Membrane</keyword>
<dbReference type="GO" id="GO:0046819">
    <property type="term" value="P:protein secretion by the type V secretion system"/>
    <property type="evidence" value="ECO:0007669"/>
    <property type="project" value="TreeGrafter"/>
</dbReference>
<evidence type="ECO:0000256" key="3">
    <source>
        <dbReference type="ARBA" id="ARBA00023237"/>
    </source>
</evidence>
<dbReference type="EMBL" id="CAADEX010000011">
    <property type="protein sequence ID" value="VFJ45754.1"/>
    <property type="molecule type" value="Genomic_DNA"/>
</dbReference>